<dbReference type="Proteomes" id="UP000646244">
    <property type="component" value="Unassembled WGS sequence"/>
</dbReference>
<dbReference type="PANTHER" id="PTHR30055:SF234">
    <property type="entry name" value="HTH-TYPE TRANSCRIPTIONAL REGULATOR BETI"/>
    <property type="match status" value="1"/>
</dbReference>
<dbReference type="SUPFAM" id="SSF46689">
    <property type="entry name" value="Homeodomain-like"/>
    <property type="match status" value="1"/>
</dbReference>
<comment type="caution">
    <text evidence="7">The sequence shown here is derived from an EMBL/GenBank/DDBJ whole genome shotgun (WGS) entry which is preliminary data.</text>
</comment>
<dbReference type="PRINTS" id="PR00455">
    <property type="entry name" value="HTHTETR"/>
</dbReference>
<evidence type="ECO:0000256" key="4">
    <source>
        <dbReference type="PROSITE-ProRule" id="PRU00335"/>
    </source>
</evidence>
<sequence>MERMAETTTGRRERKKAQTRQALADAAVRLFTERGFDNVGVREVAEAADVSLSTLFKHFPSKESLVFDLDADVESALMAAVRDRAPGQSVLHALRDHMVRTRTAVRTDDPVFVLVESTPALRDYARRMWSRHEKALATTLAEATGLTEDTPVVTGLARFALEAPSIARASDDPARTMRDLFTLLEHGWATTPVARQEDRPGRVRRTDGAGVGEEGGG</sequence>
<organism evidence="7 8">
    <name type="scientific">Streptomyces cinnamoneus</name>
    <name type="common">Streptoverticillium cinnamoneum</name>
    <dbReference type="NCBI Taxonomy" id="53446"/>
    <lineage>
        <taxon>Bacteria</taxon>
        <taxon>Bacillati</taxon>
        <taxon>Actinomycetota</taxon>
        <taxon>Actinomycetes</taxon>
        <taxon>Kitasatosporales</taxon>
        <taxon>Streptomycetaceae</taxon>
        <taxon>Streptomyces</taxon>
        <taxon>Streptomyces cinnamoneus group</taxon>
    </lineage>
</organism>
<dbReference type="PANTHER" id="PTHR30055">
    <property type="entry name" value="HTH-TYPE TRANSCRIPTIONAL REGULATOR RUTR"/>
    <property type="match status" value="1"/>
</dbReference>
<dbReference type="PROSITE" id="PS50977">
    <property type="entry name" value="HTH_TETR_2"/>
    <property type="match status" value="1"/>
</dbReference>
<reference evidence="7" key="2">
    <citation type="submission" date="2020-09" db="EMBL/GenBank/DDBJ databases">
        <authorList>
            <person name="Sun Q."/>
            <person name="Ohkuma M."/>
        </authorList>
    </citation>
    <scope>NUCLEOTIDE SEQUENCE</scope>
    <source>
        <strain evidence="7">JCM 4633</strain>
    </source>
</reference>
<feature type="domain" description="HTH tetR-type" evidence="6">
    <location>
        <begin position="17"/>
        <end position="77"/>
    </location>
</feature>
<evidence type="ECO:0000256" key="3">
    <source>
        <dbReference type="ARBA" id="ARBA00023163"/>
    </source>
</evidence>
<dbReference type="Gene3D" id="1.10.357.10">
    <property type="entry name" value="Tetracycline Repressor, domain 2"/>
    <property type="match status" value="1"/>
</dbReference>
<dbReference type="InterPro" id="IPR009057">
    <property type="entry name" value="Homeodomain-like_sf"/>
</dbReference>
<dbReference type="AlphaFoldDB" id="A0A918TPT0"/>
<evidence type="ECO:0000256" key="1">
    <source>
        <dbReference type="ARBA" id="ARBA00023015"/>
    </source>
</evidence>
<evidence type="ECO:0000313" key="8">
    <source>
        <dbReference type="Proteomes" id="UP000646244"/>
    </source>
</evidence>
<protein>
    <submittedName>
        <fullName evidence="7">TetR family transcriptional regulator</fullName>
    </submittedName>
</protein>
<feature type="region of interest" description="Disordered" evidence="5">
    <location>
        <begin position="194"/>
        <end position="217"/>
    </location>
</feature>
<keyword evidence="3" id="KW-0804">Transcription</keyword>
<proteinExistence type="predicted"/>
<keyword evidence="1" id="KW-0805">Transcription regulation</keyword>
<dbReference type="InterPro" id="IPR050109">
    <property type="entry name" value="HTH-type_TetR-like_transc_reg"/>
</dbReference>
<dbReference type="GO" id="GO:0000976">
    <property type="term" value="F:transcription cis-regulatory region binding"/>
    <property type="evidence" value="ECO:0007669"/>
    <property type="project" value="TreeGrafter"/>
</dbReference>
<keyword evidence="2 4" id="KW-0238">DNA-binding</keyword>
<evidence type="ECO:0000313" key="7">
    <source>
        <dbReference type="EMBL" id="GHC57957.1"/>
    </source>
</evidence>
<feature type="compositionally biased region" description="Basic and acidic residues" evidence="5">
    <location>
        <begin position="195"/>
        <end position="207"/>
    </location>
</feature>
<dbReference type="Pfam" id="PF00440">
    <property type="entry name" value="TetR_N"/>
    <property type="match status" value="1"/>
</dbReference>
<accession>A0A918TPT0</accession>
<dbReference type="InterPro" id="IPR001647">
    <property type="entry name" value="HTH_TetR"/>
</dbReference>
<evidence type="ECO:0000256" key="5">
    <source>
        <dbReference type="SAM" id="MobiDB-lite"/>
    </source>
</evidence>
<dbReference type="EMBL" id="BMVB01000012">
    <property type="protein sequence ID" value="GHC57957.1"/>
    <property type="molecule type" value="Genomic_DNA"/>
</dbReference>
<feature type="DNA-binding region" description="H-T-H motif" evidence="4">
    <location>
        <begin position="40"/>
        <end position="59"/>
    </location>
</feature>
<dbReference type="GO" id="GO:0003700">
    <property type="term" value="F:DNA-binding transcription factor activity"/>
    <property type="evidence" value="ECO:0007669"/>
    <property type="project" value="TreeGrafter"/>
</dbReference>
<name>A0A918TPT0_STRCJ</name>
<evidence type="ECO:0000259" key="6">
    <source>
        <dbReference type="PROSITE" id="PS50977"/>
    </source>
</evidence>
<evidence type="ECO:0000256" key="2">
    <source>
        <dbReference type="ARBA" id="ARBA00023125"/>
    </source>
</evidence>
<gene>
    <name evidence="7" type="ORF">GCM10010507_38370</name>
</gene>
<reference evidence="7" key="1">
    <citation type="journal article" date="2014" name="Int. J. Syst. Evol. Microbiol.">
        <title>Complete genome sequence of Corynebacterium casei LMG S-19264T (=DSM 44701T), isolated from a smear-ripened cheese.</title>
        <authorList>
            <consortium name="US DOE Joint Genome Institute (JGI-PGF)"/>
            <person name="Walter F."/>
            <person name="Albersmeier A."/>
            <person name="Kalinowski J."/>
            <person name="Ruckert C."/>
        </authorList>
    </citation>
    <scope>NUCLEOTIDE SEQUENCE</scope>
    <source>
        <strain evidence="7">JCM 4633</strain>
    </source>
</reference>